<dbReference type="PANTHER" id="PTHR34387">
    <property type="entry name" value="SLR1258 PROTEIN"/>
    <property type="match status" value="1"/>
</dbReference>
<evidence type="ECO:0000313" key="1">
    <source>
        <dbReference type="EMBL" id="KAG9696023.1"/>
    </source>
</evidence>
<dbReference type="InterPro" id="IPR052022">
    <property type="entry name" value="26kDa_periplasmic_antigen"/>
</dbReference>
<dbReference type="Proteomes" id="UP000779574">
    <property type="component" value="Unassembled WGS sequence"/>
</dbReference>
<dbReference type="Gene3D" id="3.30.70.2970">
    <property type="entry name" value="Protein of unknown function (DUF541), domain 2"/>
    <property type="match status" value="1"/>
</dbReference>
<dbReference type="Pfam" id="PF04402">
    <property type="entry name" value="SIMPL"/>
    <property type="match status" value="1"/>
</dbReference>
<accession>A0A9P8EP69</accession>
<feature type="non-terminal residue" evidence="1">
    <location>
        <position position="284"/>
    </location>
</feature>
<name>A0A9P8EP69_AURME</name>
<comment type="caution">
    <text evidence="1">The sequence shown here is derived from an EMBL/GenBank/DDBJ whole genome shotgun (WGS) entry which is preliminary data.</text>
</comment>
<reference evidence="1" key="2">
    <citation type="submission" date="2021-08" db="EMBL/GenBank/DDBJ databases">
        <authorList>
            <person name="Gostincar C."/>
            <person name="Sun X."/>
            <person name="Song Z."/>
            <person name="Gunde-Cimerman N."/>
        </authorList>
    </citation>
    <scope>NUCLEOTIDE SEQUENCE</scope>
    <source>
        <strain evidence="1">EXF-9911</strain>
    </source>
</reference>
<dbReference type="OrthoDB" id="3873552at2759"/>
<dbReference type="EMBL" id="JAHFXF010000114">
    <property type="protein sequence ID" value="KAG9696023.1"/>
    <property type="molecule type" value="Genomic_DNA"/>
</dbReference>
<evidence type="ECO:0000313" key="2">
    <source>
        <dbReference type="Proteomes" id="UP000779574"/>
    </source>
</evidence>
<organism evidence="1 2">
    <name type="scientific">Aureobasidium melanogenum</name>
    <name type="common">Aureobasidium pullulans var. melanogenum</name>
    <dbReference type="NCBI Taxonomy" id="46634"/>
    <lineage>
        <taxon>Eukaryota</taxon>
        <taxon>Fungi</taxon>
        <taxon>Dikarya</taxon>
        <taxon>Ascomycota</taxon>
        <taxon>Pezizomycotina</taxon>
        <taxon>Dothideomycetes</taxon>
        <taxon>Dothideomycetidae</taxon>
        <taxon>Dothideales</taxon>
        <taxon>Saccotheciaceae</taxon>
        <taxon>Aureobasidium</taxon>
    </lineage>
</organism>
<dbReference type="AlphaFoldDB" id="A0A9P8EP69"/>
<protein>
    <submittedName>
        <fullName evidence="1">Uncharacterized protein</fullName>
    </submittedName>
</protein>
<dbReference type="GO" id="GO:0006974">
    <property type="term" value="P:DNA damage response"/>
    <property type="evidence" value="ECO:0007669"/>
    <property type="project" value="TreeGrafter"/>
</dbReference>
<sequence length="284" mass="31127">MPLQIKVQGEGTVSHMADMVEIDIAFKSISFYRNEASTTLFKAVEQVIDTLKTISPTLDHYASTFQASPGGSVTAWSIGTQHVQSQTTQISQTSAHQTTHTATISLKVVIQDFQVLEQISKAITRTPCVSRVKTSWSLTSPVATRLKTEVHELAAKDALNKASAIASSIGFQTVLAEEVVLQAPQQKSLNTSNHFSNGDATRQMPYVPRHGCLVGNFSYDHEYSGDYSDGKWTSRDESGNLDAWTLVLAPKVISLTAPVDAKFSATSSTGWVYEELDQHRFITR</sequence>
<dbReference type="InterPro" id="IPR007497">
    <property type="entry name" value="SIMPL/DUF541"/>
</dbReference>
<proteinExistence type="predicted"/>
<gene>
    <name evidence="1" type="ORF">KCU76_g4060</name>
</gene>
<dbReference type="Gene3D" id="3.30.110.170">
    <property type="entry name" value="Protein of unknown function (DUF541), domain 1"/>
    <property type="match status" value="1"/>
</dbReference>
<dbReference type="PANTHER" id="PTHR34387:SF2">
    <property type="entry name" value="SLR1258 PROTEIN"/>
    <property type="match status" value="1"/>
</dbReference>
<reference evidence="1" key="1">
    <citation type="journal article" date="2021" name="J Fungi (Basel)">
        <title>Virulence traits and population genomics of the black yeast Aureobasidium melanogenum.</title>
        <authorList>
            <person name="Cernosa A."/>
            <person name="Sun X."/>
            <person name="Gostincar C."/>
            <person name="Fang C."/>
            <person name="Gunde-Cimerman N."/>
            <person name="Song Z."/>
        </authorList>
    </citation>
    <scope>NUCLEOTIDE SEQUENCE</scope>
    <source>
        <strain evidence="1">EXF-9911</strain>
    </source>
</reference>